<dbReference type="Gene3D" id="2.40.30.170">
    <property type="match status" value="1"/>
</dbReference>
<dbReference type="RefSeq" id="WP_024951603.1">
    <property type="nucleotide sequence ID" value="NZ_CAWOWR010000024.1"/>
</dbReference>
<reference evidence="13 14" key="1">
    <citation type="submission" date="2019-07" db="EMBL/GenBank/DDBJ databases">
        <title>Diversity of Bacteria from Kongsfjorden, Arctic.</title>
        <authorList>
            <person name="Yu Y."/>
        </authorList>
    </citation>
    <scope>NUCLEOTIDE SEQUENCE [LARGE SCALE GENOMIC DNA]</scope>
    <source>
        <strain evidence="13 14">SM1923</strain>
    </source>
</reference>
<feature type="coiled-coil region" evidence="10">
    <location>
        <begin position="178"/>
        <end position="257"/>
    </location>
</feature>
<comment type="caution">
    <text evidence="13">The sequence shown here is derived from an EMBL/GenBank/DDBJ whole genome shotgun (WGS) entry which is preliminary data.</text>
</comment>
<keyword evidence="3 9" id="KW-0813">Transport</keyword>
<evidence type="ECO:0000256" key="2">
    <source>
        <dbReference type="ARBA" id="ARBA00009477"/>
    </source>
</evidence>
<dbReference type="PANTHER" id="PTHR30386:SF26">
    <property type="entry name" value="TRANSPORT PROTEIN COMB"/>
    <property type="match status" value="1"/>
</dbReference>
<dbReference type="NCBIfam" id="TIGR01843">
    <property type="entry name" value="type_I_hlyD"/>
    <property type="match status" value="1"/>
</dbReference>
<evidence type="ECO:0000259" key="11">
    <source>
        <dbReference type="Pfam" id="PF25994"/>
    </source>
</evidence>
<organism evidence="13 14">
    <name type="scientific">Cobetia crustatorum</name>
    <dbReference type="NCBI Taxonomy" id="553385"/>
    <lineage>
        <taxon>Bacteria</taxon>
        <taxon>Pseudomonadati</taxon>
        <taxon>Pseudomonadota</taxon>
        <taxon>Gammaproteobacteria</taxon>
        <taxon>Oceanospirillales</taxon>
        <taxon>Halomonadaceae</taxon>
        <taxon>Cobetia</taxon>
    </lineage>
</organism>
<keyword evidence="14" id="KW-1185">Reference proteome</keyword>
<feature type="transmembrane region" description="Helical" evidence="9">
    <location>
        <begin position="32"/>
        <end position="49"/>
    </location>
</feature>
<evidence type="ECO:0000256" key="9">
    <source>
        <dbReference type="RuleBase" id="RU365093"/>
    </source>
</evidence>
<dbReference type="InterPro" id="IPR058982">
    <property type="entry name" value="Beta-barrel_AprE"/>
</dbReference>
<protein>
    <recommendedName>
        <fullName evidence="9">Membrane fusion protein (MFP) family protein</fullName>
    </recommendedName>
</protein>
<name>A0A558HF46_9GAMM</name>
<evidence type="ECO:0000256" key="5">
    <source>
        <dbReference type="ARBA" id="ARBA00022519"/>
    </source>
</evidence>
<dbReference type="AlphaFoldDB" id="A0A558HF46"/>
<keyword evidence="4 9" id="KW-1003">Cell membrane</keyword>
<dbReference type="GO" id="GO:0005886">
    <property type="term" value="C:plasma membrane"/>
    <property type="evidence" value="ECO:0007669"/>
    <property type="project" value="UniProtKB-SubCell"/>
</dbReference>
<dbReference type="PANTHER" id="PTHR30386">
    <property type="entry name" value="MEMBRANE FUSION SUBUNIT OF EMRAB-TOLC MULTIDRUG EFFLUX PUMP"/>
    <property type="match status" value="1"/>
</dbReference>
<keyword evidence="10" id="KW-0175">Coiled coil</keyword>
<evidence type="ECO:0000256" key="3">
    <source>
        <dbReference type="ARBA" id="ARBA00022448"/>
    </source>
</evidence>
<evidence type="ECO:0000313" key="13">
    <source>
        <dbReference type="EMBL" id="TVU67776.1"/>
    </source>
</evidence>
<accession>A0A558HF46</accession>
<feature type="domain" description="AprE-like long alpha-helical hairpin" evidence="11">
    <location>
        <begin position="151"/>
        <end position="307"/>
    </location>
</feature>
<dbReference type="Proteomes" id="UP000319941">
    <property type="component" value="Unassembled WGS sequence"/>
</dbReference>
<evidence type="ECO:0000259" key="12">
    <source>
        <dbReference type="Pfam" id="PF26002"/>
    </source>
</evidence>
<gene>
    <name evidence="13" type="ORF">FQP86_15490</name>
</gene>
<dbReference type="InterPro" id="IPR010129">
    <property type="entry name" value="T1SS_HlyD"/>
</dbReference>
<evidence type="ECO:0000313" key="14">
    <source>
        <dbReference type="Proteomes" id="UP000319941"/>
    </source>
</evidence>
<comment type="subcellular location">
    <subcellularLocation>
        <location evidence="1 9">Cell inner membrane</location>
        <topology evidence="1 9">Single-pass membrane protein</topology>
    </subcellularLocation>
</comment>
<proteinExistence type="inferred from homology"/>
<dbReference type="Gene3D" id="1.20.1600.10">
    <property type="entry name" value="Outer membrane efflux proteins (OEP)"/>
    <property type="match status" value="1"/>
</dbReference>
<keyword evidence="7 9" id="KW-1133">Transmembrane helix</keyword>
<feature type="domain" description="AprE-like beta-barrel" evidence="12">
    <location>
        <begin position="349"/>
        <end position="438"/>
    </location>
</feature>
<keyword evidence="8 9" id="KW-0472">Membrane</keyword>
<dbReference type="OrthoDB" id="9775513at2"/>
<dbReference type="Pfam" id="PF25994">
    <property type="entry name" value="HH_AprE"/>
    <property type="match status" value="1"/>
</dbReference>
<evidence type="ECO:0000256" key="10">
    <source>
        <dbReference type="SAM" id="Coils"/>
    </source>
</evidence>
<dbReference type="GO" id="GO:0015031">
    <property type="term" value="P:protein transport"/>
    <property type="evidence" value="ECO:0007669"/>
    <property type="project" value="InterPro"/>
</dbReference>
<evidence type="ECO:0000256" key="4">
    <source>
        <dbReference type="ARBA" id="ARBA00022475"/>
    </source>
</evidence>
<dbReference type="STRING" id="553385.GCA_000591415_01398"/>
<dbReference type="EMBL" id="VNFH01000012">
    <property type="protein sequence ID" value="TVU67776.1"/>
    <property type="molecule type" value="Genomic_DNA"/>
</dbReference>
<evidence type="ECO:0000256" key="1">
    <source>
        <dbReference type="ARBA" id="ARBA00004377"/>
    </source>
</evidence>
<dbReference type="InterPro" id="IPR050739">
    <property type="entry name" value="MFP"/>
</dbReference>
<sequence>MADKASIEQRDLHHLDDVSSAVLLATPWKSRILIWMVLAFIVAFIIWSSQASLEVVTRGSGKVVPSTHLQVVQNLEGGIVREIYVKEGQIVSPGEPLLRIDDTSAGSDLRERVSTLDGLQATIMQYDTELSSIEVEASAADWKSQVTVNSAALPFDDDFKARSPALVSRAMTAYRTHLNQLNSGLNGAREQILQKEQELRELKSRINSLDRSYQLSRRELGMTAPLVREGIVSQVDLLKIQREVNDLRGDLESARLAVPGKQSELDESISNRVGVAQEFRSRAADELAKTQADLGRLREGRTSLQDRLDRTLVTSPVQGAIKTLNINTIGGVIEPGEDLMEIVPIEDQLLVQVRVVPKDIGFLRVGQPAVVKLSAYDFTIYGGLEGKVEQISADTVQDEEGNSFYEVKVLTELNHLGTDADPLTIIPGMQSSVDVITGEQTVLQYLMKPILRARQGALRER</sequence>
<dbReference type="SUPFAM" id="SSF56954">
    <property type="entry name" value="Outer membrane efflux proteins (OEP)"/>
    <property type="match status" value="1"/>
</dbReference>
<comment type="similarity">
    <text evidence="2 9">Belongs to the membrane fusion protein (MFP) (TC 8.A.1) family.</text>
</comment>
<dbReference type="Pfam" id="PF26002">
    <property type="entry name" value="Beta-barrel_AprE"/>
    <property type="match status" value="1"/>
</dbReference>
<dbReference type="InterPro" id="IPR058781">
    <property type="entry name" value="HH_AprE-like"/>
</dbReference>
<evidence type="ECO:0000256" key="8">
    <source>
        <dbReference type="ARBA" id="ARBA00023136"/>
    </source>
</evidence>
<evidence type="ECO:0000256" key="7">
    <source>
        <dbReference type="ARBA" id="ARBA00022989"/>
    </source>
</evidence>
<evidence type="ECO:0000256" key="6">
    <source>
        <dbReference type="ARBA" id="ARBA00022692"/>
    </source>
</evidence>
<keyword evidence="5 9" id="KW-0997">Cell inner membrane</keyword>
<keyword evidence="6 9" id="KW-0812">Transmembrane</keyword>
<dbReference type="PRINTS" id="PR01490">
    <property type="entry name" value="RTXTOXIND"/>
</dbReference>